<reference evidence="1 2" key="1">
    <citation type="submission" date="2019-02" db="EMBL/GenBank/DDBJ databases">
        <title>Deep-cultivation of Planctomycetes and their phenomic and genomic characterization uncovers novel biology.</title>
        <authorList>
            <person name="Wiegand S."/>
            <person name="Jogler M."/>
            <person name="Boedeker C."/>
            <person name="Pinto D."/>
            <person name="Vollmers J."/>
            <person name="Rivas-Marin E."/>
            <person name="Kohn T."/>
            <person name="Peeters S.H."/>
            <person name="Heuer A."/>
            <person name="Rast P."/>
            <person name="Oberbeckmann S."/>
            <person name="Bunk B."/>
            <person name="Jeske O."/>
            <person name="Meyerdierks A."/>
            <person name="Storesund J.E."/>
            <person name="Kallscheuer N."/>
            <person name="Luecker S."/>
            <person name="Lage O.M."/>
            <person name="Pohl T."/>
            <person name="Merkel B.J."/>
            <person name="Hornburger P."/>
            <person name="Mueller R.-W."/>
            <person name="Bruemmer F."/>
            <person name="Labrenz M."/>
            <person name="Spormann A.M."/>
            <person name="Op den Camp H."/>
            <person name="Overmann J."/>
            <person name="Amann R."/>
            <person name="Jetten M.S.M."/>
            <person name="Mascher T."/>
            <person name="Medema M.H."/>
            <person name="Devos D.P."/>
            <person name="Kaster A.-K."/>
            <person name="Ovreas L."/>
            <person name="Rohde M."/>
            <person name="Galperin M.Y."/>
            <person name="Jogler C."/>
        </authorList>
    </citation>
    <scope>NUCLEOTIDE SEQUENCE [LARGE SCALE GENOMIC DNA]</scope>
    <source>
        <strain evidence="1 2">Pla163</strain>
    </source>
</reference>
<proteinExistence type="predicted"/>
<dbReference type="Proteomes" id="UP000319342">
    <property type="component" value="Chromosome"/>
</dbReference>
<gene>
    <name evidence="1" type="ORF">Pla163_32120</name>
</gene>
<sequence length="500" mass="53408">MIDPPRSTNVPCVDQDRRPHRGPRLAHLSFVLLALTAGCASYGSKVERFTNAWNAGDYDSADAAIDGLISKASGVPSEVVHDSRGLSEAIDPSEGDTALYLLEKAMTQLALGDFDACIDLLRRSRDTLDPRHVNRDASAFIGTVALDDGFADYVGADYEHIVLRSMLAIADLLNGGDDAFAYAIQIDEKQEQILGSDFGAELSEDENAVTYSPQEQYQRVAIGAYLLGLVQETKFMTDEGAKAYERALEWSGGVGVVQDAYDEMSGASRIEQGTGLVHIIYLGGSGPVLVEGASPVSDLALALASIALVVLENEAGPLAQTQVRVPVVAVQDSFVPPITLRVGDRTVTTETLLDVNTVAQQQSDANMPWIVARAVLRRAFKAGVSKIAANQFDDRGAGELVNLLGNLLLTAAERADTRSWRALPAEIQIARVRLPEGEYVFELGGSASTGIRVRSGRTTHVVVLRPNLAAPATLLVDVYSRVQDVVDAPVSEAPTAAPVP</sequence>
<keyword evidence="2" id="KW-1185">Reference proteome</keyword>
<dbReference type="RefSeq" id="WP_145190614.1">
    <property type="nucleotide sequence ID" value="NZ_CP036290.1"/>
</dbReference>
<name>A0A518D3J9_9BACT</name>
<evidence type="ECO:0000313" key="1">
    <source>
        <dbReference type="EMBL" id="QDU86063.1"/>
    </source>
</evidence>
<organism evidence="1 2">
    <name type="scientific">Rohdeia mirabilis</name>
    <dbReference type="NCBI Taxonomy" id="2528008"/>
    <lineage>
        <taxon>Bacteria</taxon>
        <taxon>Pseudomonadati</taxon>
        <taxon>Planctomycetota</taxon>
        <taxon>Planctomycetia</taxon>
        <taxon>Planctomycetia incertae sedis</taxon>
        <taxon>Rohdeia</taxon>
    </lineage>
</organism>
<evidence type="ECO:0000313" key="2">
    <source>
        <dbReference type="Proteomes" id="UP000319342"/>
    </source>
</evidence>
<dbReference type="EMBL" id="CP036290">
    <property type="protein sequence ID" value="QDU86063.1"/>
    <property type="molecule type" value="Genomic_DNA"/>
</dbReference>
<accession>A0A518D3J9</accession>
<protein>
    <submittedName>
        <fullName evidence="1">Uncharacterized protein</fullName>
    </submittedName>
</protein>
<dbReference type="OrthoDB" id="9769023at2"/>
<dbReference type="AlphaFoldDB" id="A0A518D3J9"/>